<feature type="chain" id="PRO_5020348980" evidence="1">
    <location>
        <begin position="23"/>
        <end position="429"/>
    </location>
</feature>
<keyword evidence="1" id="KW-0732">Signal</keyword>
<dbReference type="RefSeq" id="WP_131894745.1">
    <property type="nucleotide sequence ID" value="NZ_SMKZ01000014.1"/>
</dbReference>
<feature type="signal peptide" evidence="1">
    <location>
        <begin position="1"/>
        <end position="22"/>
    </location>
</feature>
<organism evidence="2 3">
    <name type="scientific">Jiangella asiatica</name>
    <dbReference type="NCBI Taxonomy" id="2530372"/>
    <lineage>
        <taxon>Bacteria</taxon>
        <taxon>Bacillati</taxon>
        <taxon>Actinomycetota</taxon>
        <taxon>Actinomycetes</taxon>
        <taxon>Jiangellales</taxon>
        <taxon>Jiangellaceae</taxon>
        <taxon>Jiangella</taxon>
    </lineage>
</organism>
<comment type="caution">
    <text evidence="2">The sequence shown here is derived from an EMBL/GenBank/DDBJ whole genome shotgun (WGS) entry which is preliminary data.</text>
</comment>
<dbReference type="Gene3D" id="3.40.190.10">
    <property type="entry name" value="Periplasmic binding protein-like II"/>
    <property type="match status" value="2"/>
</dbReference>
<keyword evidence="3" id="KW-1185">Reference proteome</keyword>
<evidence type="ECO:0000313" key="3">
    <source>
        <dbReference type="Proteomes" id="UP000294739"/>
    </source>
</evidence>
<proteinExistence type="predicted"/>
<dbReference type="EMBL" id="SMKZ01000014">
    <property type="protein sequence ID" value="TDE10437.1"/>
    <property type="molecule type" value="Genomic_DNA"/>
</dbReference>
<gene>
    <name evidence="2" type="ORF">E1269_12170</name>
</gene>
<sequence length="429" mass="45897">MRTLRALAVSLPAAALVLTACGGDDTAGGGDGDVVELRYAFWGSDDRAQMTQDMIDKFEAENPDIRVEIDYADFGAYFDKLATSVAANDAPDIMTMGGAYHSEYAGRGALLDLGEVDDMIRTDKISDDILAHGTIDDSLYAIPTGVNGYAMVANPAVFAQAGLELPDDTTWTWDDFADLCTQIGTALGDDGYGSQDLTNHNTLSLWARQNGESLYNEDGELGISAESLTQWWEFALELRDSGCTPPATLTEELASQSAPEQTLIGTNSGGMSLVWSNVLEALSTASGEELELLIPPGLGGGEPGSWLGPSMYYTISARTEHPEEAARLVDFMLNEPAAAESFLTDRGLPVNTDVRDAIMDDLTPVQQAEAEYLNRLQEVVGEPVAPAPVGSTETADIVTRLNSEILFDRTTPQDAADQFITEVGAALQQ</sequence>
<accession>A0A4R5DBY8</accession>
<dbReference type="Pfam" id="PF13416">
    <property type="entry name" value="SBP_bac_8"/>
    <property type="match status" value="1"/>
</dbReference>
<dbReference type="PANTHER" id="PTHR43649:SF12">
    <property type="entry name" value="DIACETYLCHITOBIOSE BINDING PROTEIN DASA"/>
    <property type="match status" value="1"/>
</dbReference>
<dbReference type="SUPFAM" id="SSF53850">
    <property type="entry name" value="Periplasmic binding protein-like II"/>
    <property type="match status" value="1"/>
</dbReference>
<protein>
    <submittedName>
        <fullName evidence="2">Extracellular solute-binding protein</fullName>
    </submittedName>
</protein>
<dbReference type="InterPro" id="IPR050490">
    <property type="entry name" value="Bact_solute-bd_prot1"/>
</dbReference>
<dbReference type="OrthoDB" id="7918484at2"/>
<dbReference type="Proteomes" id="UP000294739">
    <property type="component" value="Unassembled WGS sequence"/>
</dbReference>
<evidence type="ECO:0000313" key="2">
    <source>
        <dbReference type="EMBL" id="TDE10437.1"/>
    </source>
</evidence>
<reference evidence="2 3" key="1">
    <citation type="submission" date="2019-03" db="EMBL/GenBank/DDBJ databases">
        <title>Draft genome sequences of novel Actinobacteria.</title>
        <authorList>
            <person name="Sahin N."/>
            <person name="Ay H."/>
            <person name="Saygin H."/>
        </authorList>
    </citation>
    <scope>NUCLEOTIDE SEQUENCE [LARGE SCALE GENOMIC DNA]</scope>
    <source>
        <strain evidence="2 3">5K138</strain>
    </source>
</reference>
<dbReference type="PROSITE" id="PS51257">
    <property type="entry name" value="PROKAR_LIPOPROTEIN"/>
    <property type="match status" value="1"/>
</dbReference>
<dbReference type="InParanoid" id="A0A4R5DBY8"/>
<name>A0A4R5DBY8_9ACTN</name>
<dbReference type="PANTHER" id="PTHR43649">
    <property type="entry name" value="ARABINOSE-BINDING PROTEIN-RELATED"/>
    <property type="match status" value="1"/>
</dbReference>
<evidence type="ECO:0000256" key="1">
    <source>
        <dbReference type="SAM" id="SignalP"/>
    </source>
</evidence>
<dbReference type="AlphaFoldDB" id="A0A4R5DBY8"/>
<dbReference type="InterPro" id="IPR006059">
    <property type="entry name" value="SBP"/>
</dbReference>